<keyword evidence="3" id="KW-0975">Bacterial flagellum</keyword>
<keyword evidence="5" id="KW-0969">Cilium</keyword>
<accession>A0A212L9V0</accession>
<dbReference type="SUPFAM" id="SSF64518">
    <property type="entry name" value="Phase 1 flagellin"/>
    <property type="match status" value="1"/>
</dbReference>
<dbReference type="PANTHER" id="PTHR42792:SF1">
    <property type="entry name" value="FLAGELLAR HOOK-ASSOCIATED PROTEIN 3"/>
    <property type="match status" value="1"/>
</dbReference>
<comment type="similarity">
    <text evidence="2">Belongs to the bacterial flagellin family.</text>
</comment>
<name>A0A212L9V0_9HYPH</name>
<evidence type="ECO:0000256" key="2">
    <source>
        <dbReference type="ARBA" id="ARBA00005709"/>
    </source>
</evidence>
<dbReference type="RefSeq" id="WP_100083611.1">
    <property type="nucleotide sequence ID" value="NZ_LT608334.1"/>
</dbReference>
<gene>
    <name evidence="5" type="ORF">KL86PLE_130182</name>
</gene>
<dbReference type="InterPro" id="IPR046358">
    <property type="entry name" value="Flagellin_C"/>
</dbReference>
<proteinExistence type="inferred from homology"/>
<dbReference type="InterPro" id="IPR001492">
    <property type="entry name" value="Flagellin"/>
</dbReference>
<keyword evidence="5" id="KW-0966">Cell projection</keyword>
<dbReference type="PANTHER" id="PTHR42792">
    <property type="entry name" value="FLAGELLIN"/>
    <property type="match status" value="1"/>
</dbReference>
<dbReference type="AlphaFoldDB" id="A0A212L9V0"/>
<dbReference type="EMBL" id="FMJD01000005">
    <property type="protein sequence ID" value="SCM74343.1"/>
    <property type="molecule type" value="Genomic_DNA"/>
</dbReference>
<evidence type="ECO:0000256" key="3">
    <source>
        <dbReference type="ARBA" id="ARBA00023143"/>
    </source>
</evidence>
<sequence>MAMRVATFASSQSLLQAAMRIQVKQAEATLQQASGQVSGDYGGLGAKAGSVVSLQASMTRSKAYEAAANTASNRVETMYNAVGSIIDDLTSFKATLASSTISSDTLQTTAQSMLESVVALMNTQLDGRYLFAGSAVDTAPVDIDSIEGSTATSQDELDYYQGDDQVTSVRVSSSHVVSYGVTADNASFRQALWALSTIANGSTDSASVTEAIDLLTSAIDGLATVQTKLSLNASALESAVSSQEDYQTTTEDLIANLSEVDITTVAANMSNYQAQLQAAYAAIGKIANLSLASYLS</sequence>
<evidence type="ECO:0000259" key="4">
    <source>
        <dbReference type="Pfam" id="PF00700"/>
    </source>
</evidence>
<dbReference type="NCBIfam" id="NF006489">
    <property type="entry name" value="PRK08913.1"/>
    <property type="match status" value="1"/>
</dbReference>
<evidence type="ECO:0000313" key="5">
    <source>
        <dbReference type="EMBL" id="SCM74343.1"/>
    </source>
</evidence>
<keyword evidence="5" id="KW-0282">Flagellum</keyword>
<reference evidence="5" key="1">
    <citation type="submission" date="2016-08" db="EMBL/GenBank/DDBJ databases">
        <authorList>
            <person name="Seilhamer J.J."/>
        </authorList>
    </citation>
    <scope>NUCLEOTIDE SEQUENCE</scope>
    <source>
        <strain evidence="5">86</strain>
    </source>
</reference>
<dbReference type="Gene3D" id="1.20.1330.10">
    <property type="entry name" value="f41 fragment of flagellin, N-terminal domain"/>
    <property type="match status" value="1"/>
</dbReference>
<dbReference type="GO" id="GO:0009288">
    <property type="term" value="C:bacterial-type flagellum"/>
    <property type="evidence" value="ECO:0007669"/>
    <property type="project" value="UniProtKB-SubCell"/>
</dbReference>
<dbReference type="GO" id="GO:0005198">
    <property type="term" value="F:structural molecule activity"/>
    <property type="evidence" value="ECO:0007669"/>
    <property type="project" value="InterPro"/>
</dbReference>
<evidence type="ECO:0000256" key="1">
    <source>
        <dbReference type="ARBA" id="ARBA00004365"/>
    </source>
</evidence>
<organism evidence="5">
    <name type="scientific">uncultured Pleomorphomonas sp</name>
    <dbReference type="NCBI Taxonomy" id="442121"/>
    <lineage>
        <taxon>Bacteria</taxon>
        <taxon>Pseudomonadati</taxon>
        <taxon>Pseudomonadota</taxon>
        <taxon>Alphaproteobacteria</taxon>
        <taxon>Hyphomicrobiales</taxon>
        <taxon>Pleomorphomonadaceae</taxon>
        <taxon>Pleomorphomonas</taxon>
        <taxon>environmental samples</taxon>
    </lineage>
</organism>
<comment type="subcellular location">
    <subcellularLocation>
        <location evidence="1">Bacterial flagellum</location>
    </subcellularLocation>
</comment>
<dbReference type="Pfam" id="PF00700">
    <property type="entry name" value="Flagellin_C"/>
    <property type="match status" value="1"/>
</dbReference>
<feature type="domain" description="Flagellin C-terminal" evidence="4">
    <location>
        <begin position="212"/>
        <end position="295"/>
    </location>
</feature>
<protein>
    <submittedName>
        <fullName evidence="5">Putative flagellar hook-associated protein 3 FlgL</fullName>
    </submittedName>
</protein>